<organism evidence="2 3">
    <name type="scientific">Labrys neptuniae</name>
    <dbReference type="NCBI Taxonomy" id="376174"/>
    <lineage>
        <taxon>Bacteria</taxon>
        <taxon>Pseudomonadati</taxon>
        <taxon>Pseudomonadota</taxon>
        <taxon>Alphaproteobacteria</taxon>
        <taxon>Hyphomicrobiales</taxon>
        <taxon>Xanthobacteraceae</taxon>
        <taxon>Labrys</taxon>
    </lineage>
</organism>
<keyword evidence="2" id="KW-0808">Transferase</keyword>
<dbReference type="Proteomes" id="UP001595190">
    <property type="component" value="Unassembled WGS sequence"/>
</dbReference>
<dbReference type="InterPro" id="IPR000477">
    <property type="entry name" value="RT_dom"/>
</dbReference>
<gene>
    <name evidence="2" type="ORF">ACETRX_33465</name>
</gene>
<keyword evidence="2" id="KW-0695">RNA-directed DNA polymerase</keyword>
<dbReference type="PROSITE" id="PS50878">
    <property type="entry name" value="RT_POL"/>
    <property type="match status" value="1"/>
</dbReference>
<accession>A0ABV6ZQW6</accession>
<keyword evidence="2" id="KW-0548">Nucleotidyltransferase</keyword>
<feature type="domain" description="Reverse transcriptase" evidence="1">
    <location>
        <begin position="1"/>
        <end position="293"/>
    </location>
</feature>
<dbReference type="CDD" id="cd01646">
    <property type="entry name" value="RT_Bac_retron_I"/>
    <property type="match status" value="1"/>
</dbReference>
<dbReference type="GO" id="GO:0003964">
    <property type="term" value="F:RNA-directed DNA polymerase activity"/>
    <property type="evidence" value="ECO:0007669"/>
    <property type="project" value="UniProtKB-KW"/>
</dbReference>
<comment type="caution">
    <text evidence="2">The sequence shown here is derived from an EMBL/GenBank/DDBJ whole genome shotgun (WGS) entry which is preliminary data.</text>
</comment>
<dbReference type="RefSeq" id="WP_394315231.1">
    <property type="nucleotide sequence ID" value="NZ_JBHGPK010000036.1"/>
</dbReference>
<protein>
    <submittedName>
        <fullName evidence="2">RNA-directed DNA polymerase</fullName>
    </submittedName>
</protein>
<evidence type="ECO:0000259" key="1">
    <source>
        <dbReference type="PROSITE" id="PS50878"/>
    </source>
</evidence>
<proteinExistence type="predicted"/>
<evidence type="ECO:0000313" key="2">
    <source>
        <dbReference type="EMBL" id="MFC2254561.1"/>
    </source>
</evidence>
<dbReference type="EMBL" id="JBHGPK010000036">
    <property type="protein sequence ID" value="MFC2254561.1"/>
    <property type="molecule type" value="Genomic_DNA"/>
</dbReference>
<name>A0ABV6ZQW6_9HYPH</name>
<reference evidence="2 3" key="1">
    <citation type="submission" date="2024-09" db="EMBL/GenBank/DDBJ databases">
        <title>Description of Labrys sedimenti sp. nov., isolated from a diclofenac-degrading enrichment culture, and genome-based reclassification of Labrys portucalensis as a later heterotypic synonym of Labrys neptuniae.</title>
        <authorList>
            <person name="Tancsics A."/>
            <person name="Csepanyi A."/>
        </authorList>
    </citation>
    <scope>NUCLEOTIDE SEQUENCE [LARGE SCALE GENOMIC DNA]</scope>
    <source>
        <strain evidence="2 3">LMG 23412</strain>
    </source>
</reference>
<evidence type="ECO:0000313" key="3">
    <source>
        <dbReference type="Proteomes" id="UP001595190"/>
    </source>
</evidence>
<sequence length="588" mass="65968">MTRDERLEGLLARGYFPKELPPPFTSAVFASNIGNVVSHWAAHEAGLSAQQRRLYPRVSSYARFDMARKGHSRRMLGVPNPVNQYYLASAIADHQAEFEAISARSPISLTSAEISRTGNRAVNMPKLSLLSEKRIGAYATARAILQTDVLSFYHSIYTHSIPWALHGKRVAKRNRSTTDAAVYGNQIDALLRACQDGQTIGIPVGPDSSRIISELILCAIEQQIGVDHFKRLTGGYRYMDDFFLCFDSRIDAEAFLAALREAVLSFDLQLNASKTHIIDALGFNEEGWPGDIAQLKLSHSSDSQRRDLIRFFTEIVRLSKTLPDESIASFAVRKTSHSLIQRTNWDIYEPFLLRVARENSNCLDSVVKILCTYAAAGYPLGERIKVFAEGMIEEHAPYNHHYEVVWTLWLCRSLSIRLGERATYLAAKVENSLCACLVQMLRSRRLLTGRGAVSDWTGTVTADDLLGEHWMLVYESGIRKSWGLPGAEAAVDADPHFRVLRDQRISFFDTMATNIALELPTINRLLEASLNGRRSALLHGAIHVESRTPRRQRRYEKLGEDYGSDDSGLSILSGEWDDVFPDVPDDVF</sequence>